<dbReference type="EMBL" id="NBZD01000002">
    <property type="protein sequence ID" value="PNH18883.1"/>
    <property type="molecule type" value="Genomic_DNA"/>
</dbReference>
<dbReference type="SUPFAM" id="SSF52540">
    <property type="entry name" value="P-loop containing nucleoside triphosphate hydrolases"/>
    <property type="match status" value="1"/>
</dbReference>
<comment type="caution">
    <text evidence="1">The sequence shown here is derived from an EMBL/GenBank/DDBJ whole genome shotgun (WGS) entry which is preliminary data.</text>
</comment>
<dbReference type="AlphaFoldDB" id="A0A2J8B295"/>
<evidence type="ECO:0000313" key="1">
    <source>
        <dbReference type="EMBL" id="PNH18883.1"/>
    </source>
</evidence>
<dbReference type="InterPro" id="IPR050742">
    <property type="entry name" value="Helicase_Restrict-Modif_Enz"/>
</dbReference>
<gene>
    <name evidence="1" type="ORF">B7R76_04855</name>
</gene>
<dbReference type="Proteomes" id="UP000236394">
    <property type="component" value="Unassembled WGS sequence"/>
</dbReference>
<dbReference type="Gene3D" id="3.40.50.300">
    <property type="entry name" value="P-loop containing nucleotide triphosphate hydrolases"/>
    <property type="match status" value="1"/>
</dbReference>
<proteinExistence type="predicted"/>
<reference evidence="2" key="1">
    <citation type="submission" date="2017-04" db="EMBL/GenBank/DDBJ databases">
        <authorList>
            <person name="Bumgarner R.E."/>
            <person name="Fredricks D.N."/>
            <person name="Srinivasan S."/>
        </authorList>
    </citation>
    <scope>NUCLEOTIDE SEQUENCE [LARGE SCALE GENOMIC DNA]</scope>
    <source>
        <strain evidence="2">KA00405</strain>
    </source>
</reference>
<protein>
    <submittedName>
        <fullName evidence="1">Uncharacterized protein</fullName>
    </submittedName>
</protein>
<dbReference type="PANTHER" id="PTHR47396:SF1">
    <property type="entry name" value="ATP-DEPENDENT HELICASE IRC3-RELATED"/>
    <property type="match status" value="1"/>
</dbReference>
<name>A0A2J8B295_9FIRM</name>
<dbReference type="PANTHER" id="PTHR47396">
    <property type="entry name" value="TYPE I RESTRICTION ENZYME ECOKI R PROTEIN"/>
    <property type="match status" value="1"/>
</dbReference>
<organism evidence="1 2">
    <name type="scientific">Mageeibacillus indolicus</name>
    <dbReference type="NCBI Taxonomy" id="884684"/>
    <lineage>
        <taxon>Bacteria</taxon>
        <taxon>Bacillati</taxon>
        <taxon>Bacillota</taxon>
        <taxon>Clostridia</taxon>
        <taxon>Eubacteriales</taxon>
        <taxon>Oscillospiraceae</taxon>
        <taxon>Mageeibacillus</taxon>
    </lineage>
</organism>
<evidence type="ECO:0000313" key="2">
    <source>
        <dbReference type="Proteomes" id="UP000236394"/>
    </source>
</evidence>
<sequence>MDESHHYRAKKGREAINELNPLLSLELTATPLVTKGAKQVPFKNVVYEYPLSKAIEDSYTRTPFAVTRSDIDFYNFGDEQLDKMMLLDGITYHEITKRKLEVYAANHGKPVVKLFMLVVCKDTDHAAWVESFVKSDEFHGGAYRNKTIIVHSKQKGSETAVNTRLLLDVESADNPVEIVIHVNMLKEGWDVNNLYTIVPLRTAASKILREQMVGRGLRLPYGERTGDKDVDAVMLTAHDKFNDILQEAQKGDSIFKAGNVIKVEEIEPEQVTYTQLEIETDDDQNLHDAYTHTNVERTDATDTLIKTATELITTEVTQHIQKSPGHTVTAEQAHQIVGTVKQKVTEDKDLADVFHNNENPFTEWMKYKTEEVQSCR</sequence>
<accession>A0A2J8B295</accession>
<dbReference type="InterPro" id="IPR027417">
    <property type="entry name" value="P-loop_NTPase"/>
</dbReference>
<dbReference type="GO" id="GO:0005829">
    <property type="term" value="C:cytosol"/>
    <property type="evidence" value="ECO:0007669"/>
    <property type="project" value="TreeGrafter"/>
</dbReference>